<keyword evidence="2" id="KW-1185">Reference proteome</keyword>
<proteinExistence type="predicted"/>
<evidence type="ECO:0008006" key="3">
    <source>
        <dbReference type="Google" id="ProtNLM"/>
    </source>
</evidence>
<dbReference type="Proteomes" id="UP001549164">
    <property type="component" value="Unassembled WGS sequence"/>
</dbReference>
<dbReference type="InterPro" id="IPR021508">
    <property type="entry name" value="Gp17-like"/>
</dbReference>
<dbReference type="InterPro" id="IPR053745">
    <property type="entry name" value="Viral_Tail_Comp_sf"/>
</dbReference>
<comment type="caution">
    <text evidence="1">The sequence shown here is derived from an EMBL/GenBank/DDBJ whole genome shotgun (WGS) entry which is preliminary data.</text>
</comment>
<organism evidence="1 2">
    <name type="scientific">Martelella mangrovi</name>
    <dbReference type="NCBI Taxonomy" id="1397477"/>
    <lineage>
        <taxon>Bacteria</taxon>
        <taxon>Pseudomonadati</taxon>
        <taxon>Pseudomonadota</taxon>
        <taxon>Alphaproteobacteria</taxon>
        <taxon>Hyphomicrobiales</taxon>
        <taxon>Aurantimonadaceae</taxon>
        <taxon>Martelella</taxon>
    </lineage>
</organism>
<gene>
    <name evidence="1" type="ORF">ABID12_003777</name>
</gene>
<reference evidence="1 2" key="1">
    <citation type="submission" date="2024-06" db="EMBL/GenBank/DDBJ databases">
        <title>Genomic Encyclopedia of Type Strains, Phase IV (KMG-IV): sequencing the most valuable type-strain genomes for metagenomic binning, comparative biology and taxonomic classification.</title>
        <authorList>
            <person name="Goeker M."/>
        </authorList>
    </citation>
    <scope>NUCLEOTIDE SEQUENCE [LARGE SCALE GENOMIC DNA]</scope>
    <source>
        <strain evidence="1 2">DSM 28102</strain>
    </source>
</reference>
<dbReference type="Pfam" id="PF11367">
    <property type="entry name" value="Tail_completion_gp17"/>
    <property type="match status" value="1"/>
</dbReference>
<accession>A0ABV2IG72</accession>
<dbReference type="Gene3D" id="3.30.2000.30">
    <property type="match status" value="1"/>
</dbReference>
<protein>
    <recommendedName>
        <fullName evidence="3">DUF3168 domain-containing protein</fullName>
    </recommendedName>
</protein>
<name>A0ABV2IG72_9HYPH</name>
<dbReference type="RefSeq" id="WP_354435620.1">
    <property type="nucleotide sequence ID" value="NZ_JBEPLY010000017.1"/>
</dbReference>
<evidence type="ECO:0000313" key="1">
    <source>
        <dbReference type="EMBL" id="MET3601814.1"/>
    </source>
</evidence>
<evidence type="ECO:0000313" key="2">
    <source>
        <dbReference type="Proteomes" id="UP001549164"/>
    </source>
</evidence>
<sequence>MDASYELAFAVMNRLKADAAVSAFVAGQVFDRVPAEPKPQSPYTSLGPTDSVQDDAECIAGQEISFQVDCWSWGAGEAYGSAEVRKLAGAVRQCLHGAEFTLAENAFVMLEHRVTRIMRDPDGVTNHAAMTFSAFVETD</sequence>
<dbReference type="EMBL" id="JBEPLY010000017">
    <property type="protein sequence ID" value="MET3601814.1"/>
    <property type="molecule type" value="Genomic_DNA"/>
</dbReference>